<dbReference type="PANTHER" id="PTHR30565:SF9">
    <property type="entry name" value="PROTEIN YCIF"/>
    <property type="match status" value="1"/>
</dbReference>
<evidence type="ECO:0000313" key="1">
    <source>
        <dbReference type="EMBL" id="SHE97148.1"/>
    </source>
</evidence>
<sequence>MEKMRDLRDLLTHEVADLYSAETQIIEAMPQMIAKAHNPQLRLALEQHLQVTRNQVDRLTQVQSILGDHQQQDDGGLLGNLFGKGVKCKGMEGLIEEGQKVLAEDMNPEVLDAAIIACAQKIEHYEICGYGTARAYARQLGLQEAERLLEQTLDEEHQADELMTSMALNSVNLMAETSGGSTGTQYNSL</sequence>
<dbReference type="InterPro" id="IPR009078">
    <property type="entry name" value="Ferritin-like_SF"/>
</dbReference>
<dbReference type="CDD" id="cd07909">
    <property type="entry name" value="YciF"/>
    <property type="match status" value="1"/>
</dbReference>
<dbReference type="AlphaFoldDB" id="A0A1M4XUN4"/>
<dbReference type="Gene3D" id="1.20.1260.10">
    <property type="match status" value="1"/>
</dbReference>
<gene>
    <name evidence="1" type="ORF">SAMN05444008_10446</name>
</gene>
<reference evidence="1 2" key="1">
    <citation type="submission" date="2016-11" db="EMBL/GenBank/DDBJ databases">
        <authorList>
            <person name="Jaros S."/>
            <person name="Januszkiewicz K."/>
            <person name="Wedrychowicz H."/>
        </authorList>
    </citation>
    <scope>NUCLEOTIDE SEQUENCE [LARGE SCALE GENOMIC DNA]</scope>
    <source>
        <strain evidence="1 2">DSM 26897</strain>
    </source>
</reference>
<dbReference type="Proteomes" id="UP000184368">
    <property type="component" value="Unassembled WGS sequence"/>
</dbReference>
<dbReference type="PANTHER" id="PTHR30565">
    <property type="entry name" value="PROTEIN YCIF"/>
    <property type="match status" value="1"/>
</dbReference>
<evidence type="ECO:0000313" key="2">
    <source>
        <dbReference type="Proteomes" id="UP000184368"/>
    </source>
</evidence>
<protein>
    <submittedName>
        <fullName evidence="1">Ferritin-like metal-binding protein YciE</fullName>
    </submittedName>
</protein>
<dbReference type="EMBL" id="FQUO01000004">
    <property type="protein sequence ID" value="SHE97148.1"/>
    <property type="molecule type" value="Genomic_DNA"/>
</dbReference>
<dbReference type="InterPro" id="IPR010287">
    <property type="entry name" value="DUF892_YciF-like"/>
</dbReference>
<accession>A0A1M4XUN4</accession>
<proteinExistence type="predicted"/>
<dbReference type="InterPro" id="IPR012347">
    <property type="entry name" value="Ferritin-like"/>
</dbReference>
<dbReference type="Pfam" id="PF05974">
    <property type="entry name" value="DUF892"/>
    <property type="match status" value="1"/>
</dbReference>
<name>A0A1M4XUN4_9BACT</name>
<organism evidence="1 2">
    <name type="scientific">Cnuella takakiae</name>
    <dbReference type="NCBI Taxonomy" id="1302690"/>
    <lineage>
        <taxon>Bacteria</taxon>
        <taxon>Pseudomonadati</taxon>
        <taxon>Bacteroidota</taxon>
        <taxon>Chitinophagia</taxon>
        <taxon>Chitinophagales</taxon>
        <taxon>Chitinophagaceae</taxon>
        <taxon>Cnuella</taxon>
    </lineage>
</organism>
<dbReference type="SUPFAM" id="SSF47240">
    <property type="entry name" value="Ferritin-like"/>
    <property type="match status" value="1"/>
</dbReference>
<dbReference type="OrthoDB" id="668490at2"/>
<dbReference type="STRING" id="1302690.BUE76_14410"/>
<dbReference type="InterPro" id="IPR047114">
    <property type="entry name" value="YciF"/>
</dbReference>
<keyword evidence="2" id="KW-1185">Reference proteome</keyword>